<dbReference type="PANTHER" id="PTHR46599">
    <property type="entry name" value="PIGGYBAC TRANSPOSABLE ELEMENT-DERIVED PROTEIN 4"/>
    <property type="match status" value="1"/>
</dbReference>
<evidence type="ECO:0000259" key="2">
    <source>
        <dbReference type="Pfam" id="PF13843"/>
    </source>
</evidence>
<name>A0A080YW31_PHYNI</name>
<evidence type="ECO:0000256" key="1">
    <source>
        <dbReference type="SAM" id="Phobius"/>
    </source>
</evidence>
<comment type="caution">
    <text evidence="3">The sequence shown here is derived from an EMBL/GenBank/DDBJ whole genome shotgun (WGS) entry which is preliminary data.</text>
</comment>
<feature type="transmembrane region" description="Helical" evidence="1">
    <location>
        <begin position="91"/>
        <end position="111"/>
    </location>
</feature>
<reference evidence="3 4" key="1">
    <citation type="submission" date="2013-11" db="EMBL/GenBank/DDBJ databases">
        <title>The Genome Sequence of Phytophthora parasitica P1976.</title>
        <authorList>
            <consortium name="The Broad Institute Genomics Platform"/>
            <person name="Russ C."/>
            <person name="Tyler B."/>
            <person name="Panabieres F."/>
            <person name="Shan W."/>
            <person name="Tripathy S."/>
            <person name="Grunwald N."/>
            <person name="Machado M."/>
            <person name="Johnson C.S."/>
            <person name="Walker B."/>
            <person name="Young S."/>
            <person name="Zeng Q."/>
            <person name="Gargeya S."/>
            <person name="Fitzgerald M."/>
            <person name="Haas B."/>
            <person name="Abouelleil A."/>
            <person name="Allen A.W."/>
            <person name="Alvarado L."/>
            <person name="Arachchi H.M."/>
            <person name="Berlin A.M."/>
            <person name="Chapman S.B."/>
            <person name="Gainer-Dewar J."/>
            <person name="Goldberg J."/>
            <person name="Griggs A."/>
            <person name="Gujja S."/>
            <person name="Hansen M."/>
            <person name="Howarth C."/>
            <person name="Imamovic A."/>
            <person name="Ireland A."/>
            <person name="Larimer J."/>
            <person name="McCowan C."/>
            <person name="Murphy C."/>
            <person name="Pearson M."/>
            <person name="Poon T.W."/>
            <person name="Priest M."/>
            <person name="Roberts A."/>
            <person name="Saif S."/>
            <person name="Shea T."/>
            <person name="Sisk P."/>
            <person name="Sykes S."/>
            <person name="Wortman J."/>
            <person name="Nusbaum C."/>
            <person name="Birren B."/>
        </authorList>
    </citation>
    <scope>NUCLEOTIDE SEQUENCE [LARGE SCALE GENOMIC DNA]</scope>
    <source>
        <strain evidence="3 4">P1976</strain>
    </source>
</reference>
<dbReference type="InterPro" id="IPR029526">
    <property type="entry name" value="PGBD"/>
</dbReference>
<dbReference type="Pfam" id="PF13843">
    <property type="entry name" value="DDE_Tnp_1_7"/>
    <property type="match status" value="1"/>
</dbReference>
<evidence type="ECO:0000313" key="4">
    <source>
        <dbReference type="Proteomes" id="UP000028582"/>
    </source>
</evidence>
<sequence length="266" mass="30321">MERGSYRITQSKAEPRMIAVSWVDSRPVYFIATGCSTLPATMSRRAGAEVVNVPGPELVKVYQDGMRGADVHDQLRLQRYSIEGVMKMRKYCHTIFLGMVDMALINAYIIYRRVQSERRRASTTHAEFMRAADFEGDLSVETLAETPVPPSPTPRYMPPGRHTTKQVDVFRTTRAKNGQETKNRRQYGCKVCSLLQPGKPRGKQHFTASSVLQRGQEKEREVVVLTPEWRYIFVKRCGNTIRTGRRTQPLVARYGTIFGEVVQAFL</sequence>
<accession>A0A080YW31</accession>
<feature type="domain" description="PiggyBac transposable element-derived protein" evidence="2">
    <location>
        <begin position="11"/>
        <end position="108"/>
    </location>
</feature>
<dbReference type="PANTHER" id="PTHR46599:SF3">
    <property type="entry name" value="PIGGYBAC TRANSPOSABLE ELEMENT-DERIVED PROTEIN 4"/>
    <property type="match status" value="1"/>
</dbReference>
<proteinExistence type="predicted"/>
<keyword evidence="1" id="KW-1133">Transmembrane helix</keyword>
<dbReference type="EMBL" id="ANJA01005032">
    <property type="protein sequence ID" value="ETO58592.1"/>
    <property type="molecule type" value="Genomic_DNA"/>
</dbReference>
<dbReference type="Proteomes" id="UP000028582">
    <property type="component" value="Unassembled WGS sequence"/>
</dbReference>
<organism evidence="3 4">
    <name type="scientific">Phytophthora nicotianae P1976</name>
    <dbReference type="NCBI Taxonomy" id="1317066"/>
    <lineage>
        <taxon>Eukaryota</taxon>
        <taxon>Sar</taxon>
        <taxon>Stramenopiles</taxon>
        <taxon>Oomycota</taxon>
        <taxon>Peronosporomycetes</taxon>
        <taxon>Peronosporales</taxon>
        <taxon>Peronosporaceae</taxon>
        <taxon>Phytophthora</taxon>
    </lineage>
</organism>
<evidence type="ECO:0000313" key="3">
    <source>
        <dbReference type="EMBL" id="ETO58592.1"/>
    </source>
</evidence>
<keyword evidence="1" id="KW-0472">Membrane</keyword>
<keyword evidence="1" id="KW-0812">Transmembrane</keyword>
<protein>
    <recommendedName>
        <fullName evidence="2">PiggyBac transposable element-derived protein domain-containing protein</fullName>
    </recommendedName>
</protein>
<gene>
    <name evidence="3" type="ORF">F444_23030</name>
</gene>
<dbReference type="AlphaFoldDB" id="A0A080YW31"/>
<dbReference type="OrthoDB" id="128286at2759"/>